<name>A0ABQ5QWB9_9ACTN</name>
<organism evidence="1 2">
    <name type="scientific">Phytohabitans aurantiacus</name>
    <dbReference type="NCBI Taxonomy" id="3016789"/>
    <lineage>
        <taxon>Bacteria</taxon>
        <taxon>Bacillati</taxon>
        <taxon>Actinomycetota</taxon>
        <taxon>Actinomycetes</taxon>
        <taxon>Micromonosporales</taxon>
        <taxon>Micromonosporaceae</taxon>
    </lineage>
</organism>
<protein>
    <submittedName>
        <fullName evidence="1">Uncharacterized protein</fullName>
    </submittedName>
</protein>
<keyword evidence="2" id="KW-1185">Reference proteome</keyword>
<comment type="caution">
    <text evidence="1">The sequence shown here is derived from an EMBL/GenBank/DDBJ whole genome shotgun (WGS) entry which is preliminary data.</text>
</comment>
<evidence type="ECO:0000313" key="1">
    <source>
        <dbReference type="EMBL" id="GLH98191.1"/>
    </source>
</evidence>
<dbReference type="Proteomes" id="UP001144280">
    <property type="component" value="Unassembled WGS sequence"/>
</dbReference>
<evidence type="ECO:0000313" key="2">
    <source>
        <dbReference type="Proteomes" id="UP001144280"/>
    </source>
</evidence>
<sequence>MSYHQPVFTESESRLDDRFVVHVRDRDKPVKLWMWTLYGSPHGRREHRAWKMVDILRQAIWGRARLIIQDAVGLGPWTDAEWARIKQAVPEVFAPHPDSTGPHSIMGGGPYESATLFWARPDPEQRREDRAWLALLDRLRGQTEVIDRPEWQRRIDGLLTTTAADGSYAAGRQD</sequence>
<proteinExistence type="predicted"/>
<dbReference type="EMBL" id="BSDI01000014">
    <property type="protein sequence ID" value="GLH98191.1"/>
    <property type="molecule type" value="Genomic_DNA"/>
</dbReference>
<gene>
    <name evidence="1" type="ORF">Pa4123_34660</name>
</gene>
<accession>A0ABQ5QWB9</accession>
<dbReference type="RefSeq" id="WP_281896839.1">
    <property type="nucleotide sequence ID" value="NZ_BSDI01000014.1"/>
</dbReference>
<reference evidence="1" key="1">
    <citation type="submission" date="2022-12" db="EMBL/GenBank/DDBJ databases">
        <title>New Phytohabitans aurantiacus sp. RD004123 nov., an actinomycete isolated from soil.</title>
        <authorList>
            <person name="Triningsih D.W."/>
            <person name="Harunari E."/>
            <person name="Igarashi Y."/>
        </authorList>
    </citation>
    <scope>NUCLEOTIDE SEQUENCE</scope>
    <source>
        <strain evidence="1">RD004123</strain>
    </source>
</reference>